<dbReference type="AlphaFoldDB" id="A0A5S6QFZ3"/>
<name>A0A5S6QFZ3_TRIMR</name>
<evidence type="ECO:0000313" key="2">
    <source>
        <dbReference type="WBParaSite" id="TMUE_1000005797.1"/>
    </source>
</evidence>
<dbReference type="Proteomes" id="UP000046395">
    <property type="component" value="Unassembled WGS sequence"/>
</dbReference>
<evidence type="ECO:0000313" key="1">
    <source>
        <dbReference type="Proteomes" id="UP000046395"/>
    </source>
</evidence>
<organism evidence="1 2">
    <name type="scientific">Trichuris muris</name>
    <name type="common">Mouse whipworm</name>
    <dbReference type="NCBI Taxonomy" id="70415"/>
    <lineage>
        <taxon>Eukaryota</taxon>
        <taxon>Metazoa</taxon>
        <taxon>Ecdysozoa</taxon>
        <taxon>Nematoda</taxon>
        <taxon>Enoplea</taxon>
        <taxon>Dorylaimia</taxon>
        <taxon>Trichinellida</taxon>
        <taxon>Trichuridae</taxon>
        <taxon>Trichuris</taxon>
    </lineage>
</organism>
<protein>
    <submittedName>
        <fullName evidence="2">Uncharacterized protein</fullName>
    </submittedName>
</protein>
<proteinExistence type="predicted"/>
<dbReference type="WBParaSite" id="TMUE_1000005797.1">
    <property type="protein sequence ID" value="TMUE_1000005797.1"/>
    <property type="gene ID" value="WBGene00291569"/>
</dbReference>
<sequence length="107" mass="12807">MRKTVYYLERLRGHEHYEKVKDLLNSISAIQASLMGVLLFIRPLPDLHIFSIFKLIRILFPSSGKLRRHPTLYWLTNVLLSAYCHRQYEQNERSYKGTDYVHVSQRQ</sequence>
<reference evidence="2" key="1">
    <citation type="submission" date="2019-12" db="UniProtKB">
        <authorList>
            <consortium name="WormBaseParasite"/>
        </authorList>
    </citation>
    <scope>IDENTIFICATION</scope>
</reference>
<accession>A0A5S6QFZ3</accession>
<keyword evidence="1" id="KW-1185">Reference proteome</keyword>